<evidence type="ECO:0000256" key="4">
    <source>
        <dbReference type="ARBA" id="ARBA00022692"/>
    </source>
</evidence>
<reference evidence="13" key="1">
    <citation type="journal article" date="2019" name="Int. J. Syst. Evol. Microbiol.">
        <title>The Global Catalogue of Microorganisms (GCM) 10K type strain sequencing project: providing services to taxonomists for standard genome sequencing and annotation.</title>
        <authorList>
            <consortium name="The Broad Institute Genomics Platform"/>
            <consortium name="The Broad Institute Genome Sequencing Center for Infectious Disease"/>
            <person name="Wu L."/>
            <person name="Ma J."/>
        </authorList>
    </citation>
    <scope>NUCLEOTIDE SEQUENCE [LARGE SCALE GENOMIC DNA]</scope>
    <source>
        <strain evidence="13">CCM 8903</strain>
    </source>
</reference>
<feature type="transmembrane region" description="Helical" evidence="10">
    <location>
        <begin position="316"/>
        <end position="336"/>
    </location>
</feature>
<evidence type="ECO:0000313" key="13">
    <source>
        <dbReference type="Proteomes" id="UP001597252"/>
    </source>
</evidence>
<evidence type="ECO:0000259" key="11">
    <source>
        <dbReference type="Pfam" id="PF00999"/>
    </source>
</evidence>
<dbReference type="Proteomes" id="UP001597252">
    <property type="component" value="Unassembled WGS sequence"/>
</dbReference>
<feature type="transmembrane region" description="Helical" evidence="10">
    <location>
        <begin position="7"/>
        <end position="25"/>
    </location>
</feature>
<protein>
    <submittedName>
        <fullName evidence="12">Cation:proton antiporter</fullName>
    </submittedName>
</protein>
<feature type="transmembrane region" description="Helical" evidence="10">
    <location>
        <begin position="31"/>
        <end position="48"/>
    </location>
</feature>
<dbReference type="Gene3D" id="6.10.140.1330">
    <property type="match status" value="1"/>
</dbReference>
<dbReference type="Pfam" id="PF00999">
    <property type="entry name" value="Na_H_Exchanger"/>
    <property type="match status" value="1"/>
</dbReference>
<feature type="transmembrane region" description="Helical" evidence="10">
    <location>
        <begin position="83"/>
        <end position="106"/>
    </location>
</feature>
<evidence type="ECO:0000256" key="7">
    <source>
        <dbReference type="ARBA" id="ARBA00023065"/>
    </source>
</evidence>
<feature type="transmembrane region" description="Helical" evidence="10">
    <location>
        <begin position="215"/>
        <end position="233"/>
    </location>
</feature>
<dbReference type="PANTHER" id="PTHR10110">
    <property type="entry name" value="SODIUM/HYDROGEN EXCHANGER"/>
    <property type="match status" value="1"/>
</dbReference>
<keyword evidence="13" id="KW-1185">Reference proteome</keyword>
<evidence type="ECO:0000256" key="3">
    <source>
        <dbReference type="ARBA" id="ARBA00022475"/>
    </source>
</evidence>
<keyword evidence="3" id="KW-1003">Cell membrane</keyword>
<accession>A0ABW4E3R6</accession>
<evidence type="ECO:0000256" key="5">
    <source>
        <dbReference type="ARBA" id="ARBA00022989"/>
    </source>
</evidence>
<feature type="transmembrane region" description="Helical" evidence="10">
    <location>
        <begin position="383"/>
        <end position="405"/>
    </location>
</feature>
<keyword evidence="2" id="KW-0813">Transport</keyword>
<evidence type="ECO:0000256" key="9">
    <source>
        <dbReference type="ARBA" id="ARBA00023201"/>
    </source>
</evidence>
<dbReference type="InterPro" id="IPR018422">
    <property type="entry name" value="Cation/H_exchanger_CPA1"/>
</dbReference>
<proteinExistence type="predicted"/>
<evidence type="ECO:0000256" key="10">
    <source>
        <dbReference type="SAM" id="Phobius"/>
    </source>
</evidence>
<keyword evidence="7" id="KW-0406">Ion transport</keyword>
<gene>
    <name evidence="12" type="ORF">ACFQ5J_04900</name>
</gene>
<evidence type="ECO:0000313" key="12">
    <source>
        <dbReference type="EMBL" id="MFD1484562.1"/>
    </source>
</evidence>
<feature type="transmembrane region" description="Helical" evidence="10">
    <location>
        <begin position="348"/>
        <end position="371"/>
    </location>
</feature>
<dbReference type="PANTHER" id="PTHR10110:SF86">
    <property type="entry name" value="SODIUM_HYDROGEN EXCHANGER 7"/>
    <property type="match status" value="1"/>
</dbReference>
<keyword evidence="5 10" id="KW-1133">Transmembrane helix</keyword>
<organism evidence="12 13">
    <name type="scientific">Lacticaseibacillus baoqingensis</name>
    <dbReference type="NCBI Taxonomy" id="2486013"/>
    <lineage>
        <taxon>Bacteria</taxon>
        <taxon>Bacillati</taxon>
        <taxon>Bacillota</taxon>
        <taxon>Bacilli</taxon>
        <taxon>Lactobacillales</taxon>
        <taxon>Lactobacillaceae</taxon>
        <taxon>Lacticaseibacillus</taxon>
    </lineage>
</organism>
<dbReference type="EMBL" id="JBHTON010000014">
    <property type="protein sequence ID" value="MFD1484562.1"/>
    <property type="molecule type" value="Genomic_DNA"/>
</dbReference>
<keyword evidence="8 10" id="KW-0472">Membrane</keyword>
<keyword evidence="4 10" id="KW-0812">Transmembrane</keyword>
<feature type="transmembrane region" description="Helical" evidence="10">
    <location>
        <begin position="239"/>
        <end position="255"/>
    </location>
</feature>
<comment type="caution">
    <text evidence="12">The sequence shown here is derived from an EMBL/GenBank/DDBJ whole genome shotgun (WGS) entry which is preliminary data.</text>
</comment>
<evidence type="ECO:0000256" key="1">
    <source>
        <dbReference type="ARBA" id="ARBA00004651"/>
    </source>
</evidence>
<keyword evidence="9" id="KW-0739">Sodium transport</keyword>
<comment type="subcellular location">
    <subcellularLocation>
        <location evidence="1">Cell membrane</location>
        <topology evidence="1">Multi-pass membrane protein</topology>
    </subcellularLocation>
</comment>
<dbReference type="RefSeq" id="WP_125751066.1">
    <property type="nucleotide sequence ID" value="NZ_JBHTON010000014.1"/>
</dbReference>
<evidence type="ECO:0000256" key="6">
    <source>
        <dbReference type="ARBA" id="ARBA00023053"/>
    </source>
</evidence>
<sequence>MHLLEAILLLITLVILSNIISHYVVVIPVSLIQAGLGLLVALVFQVKLQMQTDWFMLLFTAPLLFNDGRHFPKRELWALRGPIIGNAIFLVFATTFIGGYFIHWLIPSLPLAAALALAAILSPTDPIAVQSIAQRVHLPKGILHLVSGESLINDASGLIGFKYGIAATVTGSFVATQAIGDFFFVAIIGALAGAVLMAALNLLRLWLLQQGLNDVILHTVMQLVTPLLIYLVVDEGLHASGVIAVVVAGLLNNARGNRYIAALPELRIVSERTWDIVVYVLNGIIFLILGIELPVAMHQTITARDVNTGQALLDVVLVYLVVLSLRVAWVYGYQVFGHLPQASFKTAVLSGLSGVRGAITLVGVLAVPLTLANGQPFPERHLMLFIAAGFVVLSLIVAVVGLPLFTKTRTPLTLRGSTVSADDDDDEGKTPAAPRLLTQAQAQRFLYQMAVRRLESERREANQKPVLDLISEYQILIRRLDLAADTSEDPIPPLVRDELTLRRIGLAGELAALEAVKATLSAPVYAKMAKRLRQKQADIDTMLAHAGKPTVRMHLAKWRLAVTHGGMHLLGIRRSKAGYQQRLALEKTLAKGGLKQLSAYLKQPEQRHHRYNRQVIYALIVQYRNRIASVKAIAQHKSTQYEAQLQQLRAIALAAERAAIHDLLEQGYITGGLAQQLSQGVNYTENAAAMTAEEV</sequence>
<evidence type="ECO:0000256" key="8">
    <source>
        <dbReference type="ARBA" id="ARBA00023136"/>
    </source>
</evidence>
<feature type="transmembrane region" description="Helical" evidence="10">
    <location>
        <begin position="182"/>
        <end position="203"/>
    </location>
</feature>
<keyword evidence="6" id="KW-0915">Sodium</keyword>
<evidence type="ECO:0000256" key="2">
    <source>
        <dbReference type="ARBA" id="ARBA00022448"/>
    </source>
</evidence>
<dbReference type="InterPro" id="IPR006153">
    <property type="entry name" value="Cation/H_exchanger_TM"/>
</dbReference>
<feature type="domain" description="Cation/H+ exchanger transmembrane" evidence="11">
    <location>
        <begin position="12"/>
        <end position="405"/>
    </location>
</feature>
<feature type="transmembrane region" description="Helical" evidence="10">
    <location>
        <begin position="276"/>
        <end position="296"/>
    </location>
</feature>
<name>A0ABW4E3R6_9LACO</name>